<dbReference type="Proteomes" id="UP001279734">
    <property type="component" value="Unassembled WGS sequence"/>
</dbReference>
<name>A0AAD3XZ46_NEPGR</name>
<dbReference type="AlphaFoldDB" id="A0AAD3XZ46"/>
<gene>
    <name evidence="1" type="ORF">Nepgr_023457</name>
</gene>
<evidence type="ECO:0000313" key="2">
    <source>
        <dbReference type="Proteomes" id="UP001279734"/>
    </source>
</evidence>
<dbReference type="EMBL" id="BSYO01000023">
    <property type="protein sequence ID" value="GMH21615.1"/>
    <property type="molecule type" value="Genomic_DNA"/>
</dbReference>
<evidence type="ECO:0000313" key="1">
    <source>
        <dbReference type="EMBL" id="GMH21615.1"/>
    </source>
</evidence>
<proteinExistence type="predicted"/>
<dbReference type="GO" id="GO:0005739">
    <property type="term" value="C:mitochondrion"/>
    <property type="evidence" value="ECO:0007669"/>
    <property type="project" value="TreeGrafter"/>
</dbReference>
<sequence length="119" mass="12861">MDLATRAANMATRLINSNTFMNIFLIGSFAALSVRSVNQQKDIEALEAEKVSLIKSNKAMKMVMWDWKQQLFSEASSSPDSAIVPLARLKVIYGEAATVPGSGDAETDVVKSPAAKLVI</sequence>
<organism evidence="1 2">
    <name type="scientific">Nepenthes gracilis</name>
    <name type="common">Slender pitcher plant</name>
    <dbReference type="NCBI Taxonomy" id="150966"/>
    <lineage>
        <taxon>Eukaryota</taxon>
        <taxon>Viridiplantae</taxon>
        <taxon>Streptophyta</taxon>
        <taxon>Embryophyta</taxon>
        <taxon>Tracheophyta</taxon>
        <taxon>Spermatophyta</taxon>
        <taxon>Magnoliopsida</taxon>
        <taxon>eudicotyledons</taxon>
        <taxon>Gunneridae</taxon>
        <taxon>Pentapetalae</taxon>
        <taxon>Caryophyllales</taxon>
        <taxon>Nepenthaceae</taxon>
        <taxon>Nepenthes</taxon>
    </lineage>
</organism>
<comment type="caution">
    <text evidence="1">The sequence shown here is derived from an EMBL/GenBank/DDBJ whole genome shotgun (WGS) entry which is preliminary data.</text>
</comment>
<accession>A0AAD3XZ46</accession>
<dbReference type="PANTHER" id="PTHR38355:SF1">
    <property type="entry name" value="OS06G0149500 PROTEIN"/>
    <property type="match status" value="1"/>
</dbReference>
<protein>
    <submittedName>
        <fullName evidence="1">Uncharacterized protein</fullName>
    </submittedName>
</protein>
<keyword evidence="2" id="KW-1185">Reference proteome</keyword>
<reference evidence="1" key="1">
    <citation type="submission" date="2023-05" db="EMBL/GenBank/DDBJ databases">
        <title>Nepenthes gracilis genome sequencing.</title>
        <authorList>
            <person name="Fukushima K."/>
        </authorList>
    </citation>
    <scope>NUCLEOTIDE SEQUENCE</scope>
    <source>
        <strain evidence="1">SING2019-196</strain>
    </source>
</reference>
<dbReference type="PANTHER" id="PTHR38355">
    <property type="entry name" value="OS06G0149500 PROTEIN"/>
    <property type="match status" value="1"/>
</dbReference>